<evidence type="ECO:0000313" key="3">
    <source>
        <dbReference type="Proteomes" id="UP001153069"/>
    </source>
</evidence>
<gene>
    <name evidence="2" type="ORF">SEMRO_1809_G299090.1</name>
</gene>
<evidence type="ECO:0000256" key="1">
    <source>
        <dbReference type="SAM" id="SignalP"/>
    </source>
</evidence>
<dbReference type="EMBL" id="CAICTM010001807">
    <property type="protein sequence ID" value="CAB9526319.1"/>
    <property type="molecule type" value="Genomic_DNA"/>
</dbReference>
<dbReference type="AlphaFoldDB" id="A0A9N8EWH4"/>
<comment type="caution">
    <text evidence="2">The sequence shown here is derived from an EMBL/GenBank/DDBJ whole genome shotgun (WGS) entry which is preliminary data.</text>
</comment>
<protein>
    <submittedName>
        <fullName evidence="2">Uncharacterized protein</fullName>
    </submittedName>
</protein>
<accession>A0A9N8EWH4</accession>
<keyword evidence="3" id="KW-1185">Reference proteome</keyword>
<organism evidence="2 3">
    <name type="scientific">Seminavis robusta</name>
    <dbReference type="NCBI Taxonomy" id="568900"/>
    <lineage>
        <taxon>Eukaryota</taxon>
        <taxon>Sar</taxon>
        <taxon>Stramenopiles</taxon>
        <taxon>Ochrophyta</taxon>
        <taxon>Bacillariophyta</taxon>
        <taxon>Bacillariophyceae</taxon>
        <taxon>Bacillariophycidae</taxon>
        <taxon>Naviculales</taxon>
        <taxon>Naviculaceae</taxon>
        <taxon>Seminavis</taxon>
    </lineage>
</organism>
<proteinExistence type="predicted"/>
<keyword evidence="1" id="KW-0732">Signal</keyword>
<dbReference type="OrthoDB" id="39247at2759"/>
<dbReference type="Proteomes" id="UP001153069">
    <property type="component" value="Unassembled WGS sequence"/>
</dbReference>
<feature type="chain" id="PRO_5040427097" evidence="1">
    <location>
        <begin position="24"/>
        <end position="352"/>
    </location>
</feature>
<reference evidence="2" key="1">
    <citation type="submission" date="2020-06" db="EMBL/GenBank/DDBJ databases">
        <authorList>
            <consortium name="Plant Systems Biology data submission"/>
        </authorList>
    </citation>
    <scope>NUCLEOTIDE SEQUENCE</scope>
    <source>
        <strain evidence="2">D6</strain>
    </source>
</reference>
<feature type="signal peptide" evidence="1">
    <location>
        <begin position="1"/>
        <end position="23"/>
    </location>
</feature>
<name>A0A9N8EWH4_9STRA</name>
<evidence type="ECO:0000313" key="2">
    <source>
        <dbReference type="EMBL" id="CAB9526319.1"/>
    </source>
</evidence>
<sequence>MMRLCGYLRLAVTLVLLIPLVRSTEDDTHNNNYYIMIGVSGGLQEGFPAHDKLHYNQGSLEDEVVKAIFLGRGLVRGYKAFLDLMQEGWREYTETDRAVINPNVFASGCQEHANEYWIYLVDARQVMSVLNHEPRHLSMTPDTGMIELEAEETHSLVRDFLTTHIRQQHRASKKKIDKVAIPLVTAVYFNAASHIPSPPIRIHDDGTQVTNFPDSLALWAGVDDRDRTMVVDYHKSCRHHRREECTDAALEEATQAYNRYWAGIRQAIGKAEEKRQKLEKQEAISGPPFQCQKRVKFGVGKEEDPDNTSTRVNYPMTGAQIESVLKEIGFQVDLAEGEVVDPLSEKQDEPDL</sequence>